<reference evidence="1 2" key="1">
    <citation type="submission" date="2019-02" db="EMBL/GenBank/DDBJ databases">
        <title>Deep-cultivation of Planctomycetes and their phenomic and genomic characterization uncovers novel biology.</title>
        <authorList>
            <person name="Wiegand S."/>
            <person name="Jogler M."/>
            <person name="Boedeker C."/>
            <person name="Pinto D."/>
            <person name="Vollmers J."/>
            <person name="Rivas-Marin E."/>
            <person name="Kohn T."/>
            <person name="Peeters S.H."/>
            <person name="Heuer A."/>
            <person name="Rast P."/>
            <person name="Oberbeckmann S."/>
            <person name="Bunk B."/>
            <person name="Jeske O."/>
            <person name="Meyerdierks A."/>
            <person name="Storesund J.E."/>
            <person name="Kallscheuer N."/>
            <person name="Luecker S."/>
            <person name="Lage O.M."/>
            <person name="Pohl T."/>
            <person name="Merkel B.J."/>
            <person name="Hornburger P."/>
            <person name="Mueller R.-W."/>
            <person name="Bruemmer F."/>
            <person name="Labrenz M."/>
            <person name="Spormann A.M."/>
            <person name="Op den Camp H."/>
            <person name="Overmann J."/>
            <person name="Amann R."/>
            <person name="Jetten M.S.M."/>
            <person name="Mascher T."/>
            <person name="Medema M.H."/>
            <person name="Devos D.P."/>
            <person name="Kaster A.-K."/>
            <person name="Ovreas L."/>
            <person name="Rohde M."/>
            <person name="Galperin M.Y."/>
            <person name="Jogler C."/>
        </authorList>
    </citation>
    <scope>NUCLEOTIDE SEQUENCE [LARGE SCALE GENOMIC DNA]</scope>
    <source>
        <strain evidence="1 2">K23_9</strain>
    </source>
</reference>
<dbReference type="EMBL" id="CP036526">
    <property type="protein sequence ID" value="QDT09812.1"/>
    <property type="molecule type" value="Genomic_DNA"/>
</dbReference>
<protein>
    <submittedName>
        <fullName evidence="1">Uncharacterized protein</fullName>
    </submittedName>
</protein>
<dbReference type="AlphaFoldDB" id="A0A517NRR0"/>
<sequence>MGRSAVVGRSDASVKFAVVFRLRATALIIAPGVATFDDPLNFTLQRTDLSQSKFETRCPVAGVLAKSFCNCCMKRT</sequence>
<accession>A0A517NRR0</accession>
<proteinExistence type="predicted"/>
<gene>
    <name evidence="1" type="ORF">K239x_17630</name>
</gene>
<organism evidence="1 2">
    <name type="scientific">Stieleria marina</name>
    <dbReference type="NCBI Taxonomy" id="1930275"/>
    <lineage>
        <taxon>Bacteria</taxon>
        <taxon>Pseudomonadati</taxon>
        <taxon>Planctomycetota</taxon>
        <taxon>Planctomycetia</taxon>
        <taxon>Pirellulales</taxon>
        <taxon>Pirellulaceae</taxon>
        <taxon>Stieleria</taxon>
    </lineage>
</organism>
<evidence type="ECO:0000313" key="2">
    <source>
        <dbReference type="Proteomes" id="UP000319817"/>
    </source>
</evidence>
<dbReference type="Proteomes" id="UP000319817">
    <property type="component" value="Chromosome"/>
</dbReference>
<evidence type="ECO:0000313" key="1">
    <source>
        <dbReference type="EMBL" id="QDT09812.1"/>
    </source>
</evidence>
<keyword evidence="2" id="KW-1185">Reference proteome</keyword>
<name>A0A517NRR0_9BACT</name>